<dbReference type="GO" id="GO:0005576">
    <property type="term" value="C:extracellular region"/>
    <property type="evidence" value="ECO:0007669"/>
    <property type="project" value="UniProtKB-SubCell"/>
</dbReference>
<name>A0A0F2LSG0_SPOSC</name>
<comment type="similarity">
    <text evidence="3">Belongs to the glycosyl hydrolase 18 family. Chitinase class V subfamily.</text>
</comment>
<reference evidence="19 20" key="2">
    <citation type="journal article" date="2015" name="Eukaryot. Cell">
        <title>Asexual propagation of a virulent clone complex in a human and feline outbreak of sporotrichosis.</title>
        <authorList>
            <person name="Teixeira Mde M."/>
            <person name="Rodrigues A.M."/>
            <person name="Tsui C.K."/>
            <person name="de Almeida L.G."/>
            <person name="Van Diepeningen A.D."/>
            <person name="van den Ende B.G."/>
            <person name="Fernandes G.F."/>
            <person name="Kano R."/>
            <person name="Hamelin R.C."/>
            <person name="Lopes-Bezerra L.M."/>
            <person name="Vasconcelos A.T."/>
            <person name="de Hoog S."/>
            <person name="de Camargo Z.P."/>
            <person name="Felipe M.S."/>
        </authorList>
    </citation>
    <scope>NUCLEOTIDE SEQUENCE [LARGE SCALE GENOMIC DNA]</scope>
    <source>
        <strain evidence="19 20">1099-18</strain>
    </source>
</reference>
<dbReference type="InterPro" id="IPR029226">
    <property type="entry name" value="Ecp2-like"/>
</dbReference>
<evidence type="ECO:0000313" key="19">
    <source>
        <dbReference type="EMBL" id="KJR79809.1"/>
    </source>
</evidence>
<evidence type="ECO:0000256" key="12">
    <source>
        <dbReference type="ARBA" id="ARBA00023326"/>
    </source>
</evidence>
<dbReference type="KEGG" id="ssck:SPSK_00005"/>
<dbReference type="PROSITE" id="PS51782">
    <property type="entry name" value="LYSM"/>
    <property type="match status" value="2"/>
</dbReference>
<dbReference type="Pfam" id="PF14856">
    <property type="entry name" value="Hce2"/>
    <property type="match status" value="1"/>
</dbReference>
<dbReference type="InterPro" id="IPR001579">
    <property type="entry name" value="Glyco_hydro_18_chit_AS"/>
</dbReference>
<accession>A0A0F2LSG0</accession>
<evidence type="ECO:0000256" key="4">
    <source>
        <dbReference type="ARBA" id="ARBA00012729"/>
    </source>
</evidence>
<dbReference type="PROSITE" id="PS50941">
    <property type="entry name" value="CHIT_BIND_I_2"/>
    <property type="match status" value="1"/>
</dbReference>
<evidence type="ECO:0000256" key="10">
    <source>
        <dbReference type="ARBA" id="ARBA00023277"/>
    </source>
</evidence>
<dbReference type="PROSITE" id="PS01095">
    <property type="entry name" value="GH18_1"/>
    <property type="match status" value="1"/>
</dbReference>
<dbReference type="InterPro" id="IPR053214">
    <property type="entry name" value="LysM12-like"/>
</dbReference>
<keyword evidence="7 14" id="KW-0378">Hydrolase</keyword>
<evidence type="ECO:0000256" key="8">
    <source>
        <dbReference type="ARBA" id="ARBA00023024"/>
    </source>
</evidence>
<organism evidence="19 20">
    <name type="scientific">Sporothrix schenckii 1099-18</name>
    <dbReference type="NCBI Taxonomy" id="1397361"/>
    <lineage>
        <taxon>Eukaryota</taxon>
        <taxon>Fungi</taxon>
        <taxon>Dikarya</taxon>
        <taxon>Ascomycota</taxon>
        <taxon>Pezizomycotina</taxon>
        <taxon>Sordariomycetes</taxon>
        <taxon>Sordariomycetidae</taxon>
        <taxon>Ophiostomatales</taxon>
        <taxon>Ophiostomataceae</taxon>
        <taxon>Sporothrix</taxon>
    </lineage>
</organism>
<dbReference type="VEuPathDB" id="FungiDB:SPSK_00005"/>
<keyword evidence="12" id="KW-0624">Polysaccharide degradation</keyword>
<evidence type="ECO:0000256" key="6">
    <source>
        <dbReference type="ARBA" id="ARBA00022669"/>
    </source>
</evidence>
<dbReference type="RefSeq" id="XP_016582485.1">
    <property type="nucleotide sequence ID" value="XM_016726990.1"/>
</dbReference>
<feature type="domain" description="GH18" evidence="18">
    <location>
        <begin position="535"/>
        <end position="917"/>
    </location>
</feature>
<proteinExistence type="inferred from homology"/>
<evidence type="ECO:0000259" key="16">
    <source>
        <dbReference type="PROSITE" id="PS50941"/>
    </source>
</evidence>
<dbReference type="InterPro" id="IPR036779">
    <property type="entry name" value="LysM_dom_sf"/>
</dbReference>
<dbReference type="Gene3D" id="3.20.20.80">
    <property type="entry name" value="Glycosidases"/>
    <property type="match status" value="1"/>
</dbReference>
<keyword evidence="6 13" id="KW-0147">Chitin-binding</keyword>
<evidence type="ECO:0000256" key="3">
    <source>
        <dbReference type="ARBA" id="ARBA00008682"/>
    </source>
</evidence>
<feature type="domain" description="LysM" evidence="17">
    <location>
        <begin position="330"/>
        <end position="375"/>
    </location>
</feature>
<reference evidence="19 20" key="1">
    <citation type="journal article" date="2014" name="BMC Genomics">
        <title>Comparative genomics of the major fungal agents of human and animal Sporotrichosis: Sporothrix schenckii and Sporothrix brasiliensis.</title>
        <authorList>
            <person name="Teixeira M.M."/>
            <person name="de Almeida L.G."/>
            <person name="Kubitschek-Barreira P."/>
            <person name="Alves F.L."/>
            <person name="Kioshima E.S."/>
            <person name="Abadio A.K."/>
            <person name="Fernandes L."/>
            <person name="Derengowski L.S."/>
            <person name="Ferreira K.S."/>
            <person name="Souza R.C."/>
            <person name="Ruiz J.C."/>
            <person name="de Andrade N.C."/>
            <person name="Paes H.C."/>
            <person name="Nicola A.M."/>
            <person name="Albuquerque P."/>
            <person name="Gerber A.L."/>
            <person name="Martins V.P."/>
            <person name="Peconick L.D."/>
            <person name="Neto A.V."/>
            <person name="Chaucanez C.B."/>
            <person name="Silva P.A."/>
            <person name="Cunha O.L."/>
            <person name="de Oliveira F.F."/>
            <person name="dos Santos T.C."/>
            <person name="Barros A.L."/>
            <person name="Soares M.A."/>
            <person name="de Oliveira L.M."/>
            <person name="Marini M.M."/>
            <person name="Villalobos-Duno H."/>
            <person name="Cunha M.M."/>
            <person name="de Hoog S."/>
            <person name="da Silveira J.F."/>
            <person name="Henrissat B."/>
            <person name="Nino-Vega G.A."/>
            <person name="Cisalpino P.S."/>
            <person name="Mora-Montes H.M."/>
            <person name="Almeida S.R."/>
            <person name="Stajich J.E."/>
            <person name="Lopes-Bezerra L.M."/>
            <person name="Vasconcelos A.T."/>
            <person name="Felipe M.S."/>
        </authorList>
    </citation>
    <scope>NUCLEOTIDE SEQUENCE [LARGE SCALE GENOMIC DNA]</scope>
    <source>
        <strain evidence="19 20">1099-18</strain>
    </source>
</reference>
<dbReference type="EC" id="3.2.1.14" evidence="4"/>
<comment type="subcellular location">
    <subcellularLocation>
        <location evidence="2">Secreted</location>
    </subcellularLocation>
</comment>
<dbReference type="GO" id="GO:0006032">
    <property type="term" value="P:chitin catabolic process"/>
    <property type="evidence" value="ECO:0007669"/>
    <property type="project" value="UniProtKB-KW"/>
</dbReference>
<evidence type="ECO:0000256" key="15">
    <source>
        <dbReference type="SAM" id="SignalP"/>
    </source>
</evidence>
<dbReference type="Pfam" id="PF01476">
    <property type="entry name" value="LysM"/>
    <property type="match status" value="1"/>
</dbReference>
<evidence type="ECO:0000256" key="5">
    <source>
        <dbReference type="ARBA" id="ARBA00022525"/>
    </source>
</evidence>
<dbReference type="InterPro" id="IPR001223">
    <property type="entry name" value="Glyco_hydro18_cat"/>
</dbReference>
<evidence type="ECO:0000256" key="13">
    <source>
        <dbReference type="PROSITE-ProRule" id="PRU00261"/>
    </source>
</evidence>
<dbReference type="SMART" id="SM00636">
    <property type="entry name" value="Glyco_18"/>
    <property type="match status" value="1"/>
</dbReference>
<feature type="domain" description="Chitin-binding type-1" evidence="16">
    <location>
        <begin position="455"/>
        <end position="524"/>
    </location>
</feature>
<dbReference type="CDD" id="cd02878">
    <property type="entry name" value="GH18_zymocin_alpha"/>
    <property type="match status" value="1"/>
</dbReference>
<feature type="disulfide bond" evidence="13">
    <location>
        <begin position="481"/>
        <end position="493"/>
    </location>
</feature>
<dbReference type="Gene3D" id="3.10.350.10">
    <property type="entry name" value="LysM domain"/>
    <property type="match status" value="2"/>
</dbReference>
<dbReference type="SMART" id="SM00257">
    <property type="entry name" value="LysM"/>
    <property type="match status" value="2"/>
</dbReference>
<feature type="disulfide bond" evidence="13">
    <location>
        <begin position="518"/>
        <end position="522"/>
    </location>
</feature>
<keyword evidence="15" id="KW-0732">Signal</keyword>
<dbReference type="GO" id="GO:0008843">
    <property type="term" value="F:endochitinase activity"/>
    <property type="evidence" value="ECO:0007669"/>
    <property type="project" value="UniProtKB-EC"/>
</dbReference>
<dbReference type="Pfam" id="PF00704">
    <property type="entry name" value="Glyco_hydro_18"/>
    <property type="match status" value="1"/>
</dbReference>
<feature type="domain" description="LysM" evidence="17">
    <location>
        <begin position="394"/>
        <end position="442"/>
    </location>
</feature>
<dbReference type="GO" id="GO:0008061">
    <property type="term" value="F:chitin binding"/>
    <property type="evidence" value="ECO:0007669"/>
    <property type="project" value="UniProtKB-UniRule"/>
</dbReference>
<keyword evidence="8" id="KW-0146">Chitin degradation</keyword>
<protein>
    <recommendedName>
        <fullName evidence="4">chitinase</fullName>
        <ecNumber evidence="4">3.2.1.14</ecNumber>
    </recommendedName>
</protein>
<dbReference type="InterPro" id="IPR029070">
    <property type="entry name" value="Chitinase_insertion_sf"/>
</dbReference>
<evidence type="ECO:0000256" key="11">
    <source>
        <dbReference type="ARBA" id="ARBA00023295"/>
    </source>
</evidence>
<dbReference type="CDD" id="cd00035">
    <property type="entry name" value="ChtBD1"/>
    <property type="match status" value="1"/>
</dbReference>
<keyword evidence="11 14" id="KW-0326">Glycosidase</keyword>
<evidence type="ECO:0000256" key="2">
    <source>
        <dbReference type="ARBA" id="ARBA00004613"/>
    </source>
</evidence>
<dbReference type="PANTHER" id="PTHR47700">
    <property type="entry name" value="V CHITINASE, PUTATIVE (AFU_ORTHOLOGUE AFUA_6G13720)-RELATED"/>
    <property type="match status" value="1"/>
</dbReference>
<gene>
    <name evidence="19" type="ORF">SPSK_00005</name>
</gene>
<feature type="disulfide bond" evidence="13">
    <location>
        <begin position="486"/>
        <end position="500"/>
    </location>
</feature>
<dbReference type="GeneID" id="27662267"/>
<comment type="caution">
    <text evidence="19">The sequence shown here is derived from an EMBL/GenBank/DDBJ whole genome shotgun (WGS) entry which is preliminary data.</text>
</comment>
<evidence type="ECO:0000256" key="9">
    <source>
        <dbReference type="ARBA" id="ARBA00023026"/>
    </source>
</evidence>
<dbReference type="Gene3D" id="3.10.50.10">
    <property type="match status" value="1"/>
</dbReference>
<feature type="chain" id="PRO_5002454704" description="chitinase" evidence="15">
    <location>
        <begin position="28"/>
        <end position="1516"/>
    </location>
</feature>
<dbReference type="SUPFAM" id="SSF51445">
    <property type="entry name" value="(Trans)glycosidases"/>
    <property type="match status" value="1"/>
</dbReference>
<feature type="signal peptide" evidence="15">
    <location>
        <begin position="1"/>
        <end position="27"/>
    </location>
</feature>
<dbReference type="SUPFAM" id="SSF54556">
    <property type="entry name" value="Chitinase insertion domain"/>
    <property type="match status" value="1"/>
</dbReference>
<dbReference type="InterPro" id="IPR018392">
    <property type="entry name" value="LysM"/>
</dbReference>
<comment type="catalytic activity">
    <reaction evidence="1">
        <text>Random endo-hydrolysis of N-acetyl-beta-D-glucosaminide (1-&gt;4)-beta-linkages in chitin and chitodextrins.</text>
        <dbReference type="EC" id="3.2.1.14"/>
    </reaction>
</comment>
<evidence type="ECO:0000256" key="1">
    <source>
        <dbReference type="ARBA" id="ARBA00000822"/>
    </source>
</evidence>
<dbReference type="InterPro" id="IPR001002">
    <property type="entry name" value="Chitin-bd_1"/>
</dbReference>
<dbReference type="SUPFAM" id="SSF57016">
    <property type="entry name" value="Plant lectins/antimicrobial peptides"/>
    <property type="match status" value="1"/>
</dbReference>
<keyword evidence="9" id="KW-0843">Virulence</keyword>
<keyword evidence="5" id="KW-0964">Secreted</keyword>
<dbReference type="InterPro" id="IPR036861">
    <property type="entry name" value="Endochitinase-like_sf"/>
</dbReference>
<evidence type="ECO:0000256" key="14">
    <source>
        <dbReference type="RuleBase" id="RU000489"/>
    </source>
</evidence>
<dbReference type="InterPro" id="IPR017853">
    <property type="entry name" value="GH"/>
</dbReference>
<keyword evidence="10" id="KW-0119">Carbohydrate metabolism</keyword>
<evidence type="ECO:0000256" key="7">
    <source>
        <dbReference type="ARBA" id="ARBA00022801"/>
    </source>
</evidence>
<dbReference type="CDD" id="cd00118">
    <property type="entry name" value="LysM"/>
    <property type="match status" value="1"/>
</dbReference>
<dbReference type="EMBL" id="AXCR01000014">
    <property type="protein sequence ID" value="KJR79809.1"/>
    <property type="molecule type" value="Genomic_DNA"/>
</dbReference>
<dbReference type="Proteomes" id="UP000033710">
    <property type="component" value="Unassembled WGS sequence"/>
</dbReference>
<comment type="caution">
    <text evidence="13">Lacks conserved residue(s) required for the propagation of feature annotation.</text>
</comment>
<evidence type="ECO:0000259" key="17">
    <source>
        <dbReference type="PROSITE" id="PS51782"/>
    </source>
</evidence>
<keyword evidence="13" id="KW-1015">Disulfide bond</keyword>
<dbReference type="PANTHER" id="PTHR47700:SF1">
    <property type="entry name" value="CHITINASE"/>
    <property type="match status" value="1"/>
</dbReference>
<evidence type="ECO:0000259" key="18">
    <source>
        <dbReference type="PROSITE" id="PS51910"/>
    </source>
</evidence>
<dbReference type="OrthoDB" id="73875at2759"/>
<dbReference type="InterPro" id="IPR011583">
    <property type="entry name" value="Chitinase_II/V-like_cat"/>
</dbReference>
<dbReference type="GO" id="GO:0000272">
    <property type="term" value="P:polysaccharide catabolic process"/>
    <property type="evidence" value="ECO:0007669"/>
    <property type="project" value="UniProtKB-KW"/>
</dbReference>
<sequence length="1516" mass="161340">MLPAWLSSAAAAGLLLLSSGLISGVDARFKLRQPAAPHYKSRDGDCPISCIKAGPDPANWPVYRSVEQLSRCSETIFYHISLYDNVDKDDSHHRIFACSSFGSHKPASPAHSNKIITQVATNATFTVGHWDDNTPTNVDLRTMSAQARRFLSAGYQAANNGSHTAQPQAQVLFAQTRGSTMGLYVGKDVQNMASVVQALSTLEKTMTASNETHGTVALELCGAEYDADHVIGFVATSNSSFEAVQNVMQSWSKATCIDFNSTQTFVSPVGYTTPLTPPASTSSLNSTGSLNSTLSAAKRGLGLGARSHAHAHAHIAARSSPLLSPRADCTTVQVVYGDGCGTLATKCGISGADFTKYNPGATFCSDLKPGQHVCCSAGTLPDFAPKPNADGSCYAYTVQANDNCATIGASFDLTNDQIEGFNNDTWGWQGCGNVLLGAVICLSKGSPPFPSSLSTAVCGPQVPGTVPGPGGTFNLSGLNPCPLNACCDIWGECGITAEFCTDTSLGPPGTAKNGTYGCISNCGTDVVKGPGPANPIKIAYYEGYGMDRPCLYQDISQLSTDYTHVHFAFATLDPNTYAVSTGSTPSTYEFHNFVKLGSSFHRVLTVGGWAFSTDPSTYLIFRNGVTAANRVAMATSIANFVKQYNLDGIDIDWEYPGAPDIPGIPPASLDDGKNYLAFLAVLKNLLPGKTVSIAAPASYWYLKGFPIAEISKIVDYIVFMTYDLHGQWDTNNAYSQEGCSTGNCLRSHVNLTETMTSLAMITKAGVPSAKVVVGVTSYGRSFGMTDGSCYGPECTFGGTALESTATPGPCTNTAGYIADAEIRDIVSGTDSNSGKRAASSRINQNFYDKDSDSQITVYDGNQWVAYMTPDILASRQTLYSGLGLGGTTNWATDLETYNEVPGDMPTWDEFLLNVKAGTNPLSLAADPDSLTGNWTKLTCTNVAVYSTLNMTSEERWNELDGPDAWADVIDHWKKVDRAKGGETYLSRSISSYINGPELTNCGVLGRTSNCDSILLCNDIYPPSGPVAYELWNSIAYLHEIYGTFYDALVAAAALSFDPSYGEFENTFAPVKPADDMWISILLDVANLVGTIAVSSFFNTILKGLPFFKANGVQYDNYKDSAKALVSFAVGITGDYVTGNEGDWTAGSQTSFSAYLGQVVSIWANSTENQVAALYSGSDDTLALLTTLIAKGQMIEGDNGSGTRDGSMPDVGTSNETTGAIRSSISHGFYGYAIPAVWSAAGKGVFVLDTGADCSNLNVVSQYVDDSIQKQAMGCIDNHLYFLVYPDGPSSDSCPADGSCYDNSFSLPDGVDQMDGTKWGGVTVNDLIQGSVNTFKANGNKNGGKTASLGDDTTLNNLYDQDITTAGYIRLPVCSGDTAFWNWEEYSDRTLESWPCYVPPPKDDCQASSFIDQTSGASPSVSDCMQIVNNIINTDGEWTTQVVGKRQRALVSYGGCKFGVQATNTHGNVNFKVAASDIVDIIQDSIKQFGGSGQVGAKGYMDCKGNINSQDIEWGLY</sequence>
<dbReference type="PROSITE" id="PS51910">
    <property type="entry name" value="GH18_2"/>
    <property type="match status" value="1"/>
</dbReference>
<evidence type="ECO:0000313" key="20">
    <source>
        <dbReference type="Proteomes" id="UP000033710"/>
    </source>
</evidence>